<accession>A0A1H8V5W2</accession>
<keyword evidence="7" id="KW-1185">Reference proteome</keyword>
<dbReference type="GO" id="GO:0003700">
    <property type="term" value="F:DNA-binding transcription factor activity"/>
    <property type="evidence" value="ECO:0007669"/>
    <property type="project" value="TreeGrafter"/>
</dbReference>
<organism evidence="6 7">
    <name type="scientific">Rhodopseudomonas pseudopalustris</name>
    <dbReference type="NCBI Taxonomy" id="1513892"/>
    <lineage>
        <taxon>Bacteria</taxon>
        <taxon>Pseudomonadati</taxon>
        <taxon>Pseudomonadota</taxon>
        <taxon>Alphaproteobacteria</taxon>
        <taxon>Hyphomicrobiales</taxon>
        <taxon>Nitrobacteraceae</taxon>
        <taxon>Rhodopseudomonas</taxon>
    </lineage>
</organism>
<dbReference type="GO" id="GO:0045892">
    <property type="term" value="P:negative regulation of DNA-templated transcription"/>
    <property type="evidence" value="ECO:0007669"/>
    <property type="project" value="InterPro"/>
</dbReference>
<proteinExistence type="predicted"/>
<dbReference type="SUPFAM" id="SSF46689">
    <property type="entry name" value="Homeodomain-like"/>
    <property type="match status" value="1"/>
</dbReference>
<evidence type="ECO:0000256" key="4">
    <source>
        <dbReference type="PROSITE-ProRule" id="PRU00335"/>
    </source>
</evidence>
<dbReference type="PANTHER" id="PTHR30055">
    <property type="entry name" value="HTH-TYPE TRANSCRIPTIONAL REGULATOR RUTR"/>
    <property type="match status" value="1"/>
</dbReference>
<dbReference type="PROSITE" id="PS50977">
    <property type="entry name" value="HTH_TETR_2"/>
    <property type="match status" value="1"/>
</dbReference>
<dbReference type="InterPro" id="IPR004111">
    <property type="entry name" value="Repressor_TetR_C"/>
</dbReference>
<keyword evidence="1" id="KW-0805">Transcription regulation</keyword>
<dbReference type="InterPro" id="IPR036271">
    <property type="entry name" value="Tet_transcr_reg_TetR-rel_C_sf"/>
</dbReference>
<dbReference type="Proteomes" id="UP000199615">
    <property type="component" value="Unassembled WGS sequence"/>
</dbReference>
<dbReference type="PANTHER" id="PTHR30055:SF151">
    <property type="entry name" value="TRANSCRIPTIONAL REGULATORY PROTEIN"/>
    <property type="match status" value="1"/>
</dbReference>
<dbReference type="AlphaFoldDB" id="A0A1H8V5W2"/>
<evidence type="ECO:0000256" key="3">
    <source>
        <dbReference type="ARBA" id="ARBA00023163"/>
    </source>
</evidence>
<feature type="DNA-binding region" description="H-T-H motif" evidence="4">
    <location>
        <begin position="34"/>
        <end position="53"/>
    </location>
</feature>
<dbReference type="InterPro" id="IPR001647">
    <property type="entry name" value="HTH_TetR"/>
</dbReference>
<reference evidence="7" key="1">
    <citation type="submission" date="2016-10" db="EMBL/GenBank/DDBJ databases">
        <authorList>
            <person name="Varghese N."/>
            <person name="Submissions S."/>
        </authorList>
    </citation>
    <scope>NUCLEOTIDE SEQUENCE [LARGE SCALE GENOMIC DNA]</scope>
    <source>
        <strain evidence="7">DSM 123</strain>
    </source>
</reference>
<name>A0A1H8V5W2_9BRAD</name>
<dbReference type="Gene3D" id="1.10.357.10">
    <property type="entry name" value="Tetracycline Repressor, domain 2"/>
    <property type="match status" value="1"/>
</dbReference>
<dbReference type="InterPro" id="IPR050109">
    <property type="entry name" value="HTH-type_TetR-like_transc_reg"/>
</dbReference>
<keyword evidence="2 4" id="KW-0238">DNA-binding</keyword>
<dbReference type="RefSeq" id="WP_092685090.1">
    <property type="nucleotide sequence ID" value="NZ_FODT01000008.1"/>
</dbReference>
<dbReference type="Pfam" id="PF00440">
    <property type="entry name" value="TetR_N"/>
    <property type="match status" value="1"/>
</dbReference>
<evidence type="ECO:0000259" key="5">
    <source>
        <dbReference type="PROSITE" id="PS50977"/>
    </source>
</evidence>
<evidence type="ECO:0000256" key="1">
    <source>
        <dbReference type="ARBA" id="ARBA00023015"/>
    </source>
</evidence>
<protein>
    <submittedName>
        <fullName evidence="6">Transcriptional regulator, TetR family</fullName>
    </submittedName>
</protein>
<dbReference type="InterPro" id="IPR009057">
    <property type="entry name" value="Homeodomain-like_sf"/>
</dbReference>
<gene>
    <name evidence="6" type="ORF">SAMN05444123_10858</name>
</gene>
<dbReference type="Pfam" id="PF02909">
    <property type="entry name" value="TetR_C_1"/>
    <property type="match status" value="1"/>
</dbReference>
<evidence type="ECO:0000313" key="7">
    <source>
        <dbReference type="Proteomes" id="UP000199615"/>
    </source>
</evidence>
<keyword evidence="3" id="KW-0804">Transcription</keyword>
<evidence type="ECO:0000256" key="2">
    <source>
        <dbReference type="ARBA" id="ARBA00023125"/>
    </source>
</evidence>
<dbReference type="GO" id="GO:0000976">
    <property type="term" value="F:transcription cis-regulatory region binding"/>
    <property type="evidence" value="ECO:0007669"/>
    <property type="project" value="TreeGrafter"/>
</dbReference>
<dbReference type="SUPFAM" id="SSF48498">
    <property type="entry name" value="Tetracyclin repressor-like, C-terminal domain"/>
    <property type="match status" value="1"/>
</dbReference>
<feature type="domain" description="HTH tetR-type" evidence="5">
    <location>
        <begin position="11"/>
        <end position="71"/>
    </location>
</feature>
<evidence type="ECO:0000313" key="6">
    <source>
        <dbReference type="EMBL" id="SEP10654.1"/>
    </source>
</evidence>
<dbReference type="OrthoDB" id="9809772at2"/>
<dbReference type="EMBL" id="FODT01000008">
    <property type="protein sequence ID" value="SEP10654.1"/>
    <property type="molecule type" value="Genomic_DNA"/>
</dbReference>
<sequence>MPLKPKTEPRPLAPEAIVAAAIELIEHVGEADFSLRKLGQKLGCDPMTVLYHFKSKDGLLRAMADHLTAQLRASDPTLDWRGRLRALALQYRRVALAFPCTFGLMSRFWTTGPADYQHIETVYQALEEAGFGDQDLAEVGIGWYATVIGLAAAEARGFLRVACDLEAREITQLPEPSFATVRRLVPAFRSLSSERSYRLMVEVVLDGLDSAATRRRAQPRATA</sequence>